<evidence type="ECO:0000313" key="2">
    <source>
        <dbReference type="EMBL" id="GAG64191.1"/>
    </source>
</evidence>
<feature type="non-terminal residue" evidence="2">
    <location>
        <position position="161"/>
    </location>
</feature>
<comment type="caution">
    <text evidence="2">The sequence shown here is derived from an EMBL/GenBank/DDBJ whole genome shotgun (WGS) entry which is preliminary data.</text>
</comment>
<feature type="domain" description="Schlafen AlbA-2" evidence="1">
    <location>
        <begin position="15"/>
        <end position="135"/>
    </location>
</feature>
<sequence>MKLWNLNQVLNGIYFKKKKNKNLPKEISIAICAFLNARGGKLYIGVKDDGSIHGIEEDIKLYKSKDKNKNIDRLQQDIAKRIREDLGGLGIDIKMYLITLNKKDIYIIEVEPSDNPVFFENRDFFVRRGTSSIKLNPKETMDYVSSHFKSTILKFEEGILD</sequence>
<evidence type="ECO:0000259" key="1">
    <source>
        <dbReference type="Pfam" id="PF04326"/>
    </source>
</evidence>
<name>X1AWL9_9ZZZZ</name>
<dbReference type="PANTHER" id="PTHR30595">
    <property type="entry name" value="GLPR-RELATED TRANSCRIPTIONAL REPRESSOR"/>
    <property type="match status" value="1"/>
</dbReference>
<dbReference type="Gene3D" id="3.30.950.30">
    <property type="entry name" value="Schlafen, AAA domain"/>
    <property type="match status" value="1"/>
</dbReference>
<dbReference type="AlphaFoldDB" id="X1AWL9"/>
<dbReference type="Pfam" id="PF04326">
    <property type="entry name" value="SLFN_AlbA_2"/>
    <property type="match status" value="1"/>
</dbReference>
<dbReference type="InterPro" id="IPR038461">
    <property type="entry name" value="Schlafen_AlbA_2_dom_sf"/>
</dbReference>
<reference evidence="2" key="1">
    <citation type="journal article" date="2014" name="Front. Microbiol.">
        <title>High frequency of phylogenetically diverse reductive dehalogenase-homologous genes in deep subseafloor sedimentary metagenomes.</title>
        <authorList>
            <person name="Kawai M."/>
            <person name="Futagami T."/>
            <person name="Toyoda A."/>
            <person name="Takaki Y."/>
            <person name="Nishi S."/>
            <person name="Hori S."/>
            <person name="Arai W."/>
            <person name="Tsubouchi T."/>
            <person name="Morono Y."/>
            <person name="Uchiyama I."/>
            <person name="Ito T."/>
            <person name="Fujiyama A."/>
            <person name="Inagaki F."/>
            <person name="Takami H."/>
        </authorList>
    </citation>
    <scope>NUCLEOTIDE SEQUENCE</scope>
    <source>
        <strain evidence="2">Expedition CK06-06</strain>
    </source>
</reference>
<dbReference type="EMBL" id="BART01001194">
    <property type="protein sequence ID" value="GAG64191.1"/>
    <property type="molecule type" value="Genomic_DNA"/>
</dbReference>
<dbReference type="InterPro" id="IPR007421">
    <property type="entry name" value="Schlafen_AlbA_2_dom"/>
</dbReference>
<accession>X1AWL9</accession>
<proteinExistence type="predicted"/>
<gene>
    <name evidence="2" type="ORF">S01H4_04449</name>
</gene>
<dbReference type="PANTHER" id="PTHR30595:SF6">
    <property type="entry name" value="SCHLAFEN ALBA-2 DOMAIN-CONTAINING PROTEIN"/>
    <property type="match status" value="1"/>
</dbReference>
<protein>
    <recommendedName>
        <fullName evidence="1">Schlafen AlbA-2 domain-containing protein</fullName>
    </recommendedName>
</protein>
<organism evidence="2">
    <name type="scientific">marine sediment metagenome</name>
    <dbReference type="NCBI Taxonomy" id="412755"/>
    <lineage>
        <taxon>unclassified sequences</taxon>
        <taxon>metagenomes</taxon>
        <taxon>ecological metagenomes</taxon>
    </lineage>
</organism>